<keyword evidence="3" id="KW-1185">Reference proteome</keyword>
<dbReference type="InterPro" id="IPR041657">
    <property type="entry name" value="HTH_17"/>
</dbReference>
<dbReference type="Gene3D" id="1.10.1660.10">
    <property type="match status" value="1"/>
</dbReference>
<dbReference type="EMBL" id="JAACJS010000011">
    <property type="protein sequence ID" value="NCI49778.1"/>
    <property type="molecule type" value="Genomic_DNA"/>
</dbReference>
<evidence type="ECO:0000313" key="3">
    <source>
        <dbReference type="Proteomes" id="UP000753802"/>
    </source>
</evidence>
<gene>
    <name evidence="2" type="ORF">GWC95_07585</name>
</gene>
<dbReference type="Pfam" id="PF12728">
    <property type="entry name" value="HTH_17"/>
    <property type="match status" value="1"/>
</dbReference>
<organism evidence="2 3">
    <name type="scientific">Sediminibacterium roseum</name>
    <dbReference type="NCBI Taxonomy" id="1978412"/>
    <lineage>
        <taxon>Bacteria</taxon>
        <taxon>Pseudomonadati</taxon>
        <taxon>Bacteroidota</taxon>
        <taxon>Chitinophagia</taxon>
        <taxon>Chitinophagales</taxon>
        <taxon>Chitinophagaceae</taxon>
        <taxon>Sediminibacterium</taxon>
    </lineage>
</organism>
<feature type="domain" description="Helix-turn-helix" evidence="1">
    <location>
        <begin position="53"/>
        <end position="100"/>
    </location>
</feature>
<reference evidence="2 3" key="1">
    <citation type="submission" date="2020-01" db="EMBL/GenBank/DDBJ databases">
        <title>Genome analysis.</title>
        <authorList>
            <person name="Wu S."/>
            <person name="Wang G."/>
        </authorList>
    </citation>
    <scope>NUCLEOTIDE SEQUENCE [LARGE SCALE GENOMIC DNA]</scope>
    <source>
        <strain evidence="2 3">SYL130</strain>
    </source>
</reference>
<evidence type="ECO:0000259" key="1">
    <source>
        <dbReference type="Pfam" id="PF12728"/>
    </source>
</evidence>
<dbReference type="Proteomes" id="UP000753802">
    <property type="component" value="Unassembled WGS sequence"/>
</dbReference>
<dbReference type="SUPFAM" id="SSF46955">
    <property type="entry name" value="Putative DNA-binding domain"/>
    <property type="match status" value="1"/>
</dbReference>
<proteinExistence type="predicted"/>
<evidence type="ECO:0000313" key="2">
    <source>
        <dbReference type="EMBL" id="NCI49778.1"/>
    </source>
</evidence>
<accession>A0ABW9ZX66</accession>
<name>A0ABW9ZX66_9BACT</name>
<sequence length="106" mass="12599">MDKTTSMPILIPYAPEEFWAEMRKIISEELKNIKGPDKPPVNYKIEGLNYKPLFKIEEVCRIFSISRPTIYEWTKDGKLKPFKIRSRVYFLWDDIQRLLSGSTLEK</sequence>
<comment type="caution">
    <text evidence="2">The sequence shown here is derived from an EMBL/GenBank/DDBJ whole genome shotgun (WGS) entry which is preliminary data.</text>
</comment>
<dbReference type="RefSeq" id="WP_161818086.1">
    <property type="nucleotide sequence ID" value="NZ_JAACJS010000011.1"/>
</dbReference>
<protein>
    <submittedName>
        <fullName evidence="2">Helix-turn-helix domain-containing protein</fullName>
    </submittedName>
</protein>
<dbReference type="InterPro" id="IPR009061">
    <property type="entry name" value="DNA-bd_dom_put_sf"/>
</dbReference>